<name>A0A0S2F7M1_LYSAN</name>
<dbReference type="PATRIC" id="fig|84531.8.peg.1398"/>
<reference evidence="2 3" key="1">
    <citation type="journal article" date="2015" name="BMC Genomics">
        <title>Comparative genomics and metabolic profiling of the genus Lysobacter.</title>
        <authorList>
            <person name="de Bruijn I."/>
            <person name="Cheng X."/>
            <person name="de Jager V."/>
            <person name="Exposito R.G."/>
            <person name="Watrous J."/>
            <person name="Patel N."/>
            <person name="Postma J."/>
            <person name="Dorrestein P.C."/>
            <person name="Kobayashi D."/>
            <person name="Raaijmakers J.M."/>
        </authorList>
    </citation>
    <scope>NUCLEOTIDE SEQUENCE [LARGE SCALE GENOMIC DNA]</scope>
    <source>
        <strain evidence="2 3">76</strain>
    </source>
</reference>
<dbReference type="Proteomes" id="UP000060787">
    <property type="component" value="Chromosome"/>
</dbReference>
<gene>
    <name evidence="2" type="ORF">LA76x_1367</name>
</gene>
<organism evidence="2 3">
    <name type="scientific">Lysobacter antibioticus</name>
    <dbReference type="NCBI Taxonomy" id="84531"/>
    <lineage>
        <taxon>Bacteria</taxon>
        <taxon>Pseudomonadati</taxon>
        <taxon>Pseudomonadota</taxon>
        <taxon>Gammaproteobacteria</taxon>
        <taxon>Lysobacterales</taxon>
        <taxon>Lysobacteraceae</taxon>
        <taxon>Lysobacter</taxon>
    </lineage>
</organism>
<protein>
    <recommendedName>
        <fullName evidence="4">Bacterial SH3 domain protein</fullName>
    </recommendedName>
</protein>
<sequence length="452" mass="48489">MSVLRPHHHTLVIALASALSLLPATALAQSSDAALAQSSDADRDYREAVAHCESHPQASTRYVIVDAARMRSLPRADGGAVTSVPIGAEVKVQCVYGEWVRATSERPNPSVGWIRADLLGPRAPTAASLEQDYRRAAGAERRTVAERAIALRPFARDSHQLAIDAAQADGDSAAAQAATLRRERMTAPKVERLAGEPRLLFGVDGGYLTAIARIDGRGRYADPAAPDSTYAVWRGFHLYRNGAADGLVQVIDRGEAVGLGMEAQVRRPPATERDQQLIGLASNEALGAGAAVIAPKMSADERRAVERELRALLDRQRLDRAAVDKALRPYDAEERSGLRVHALDLAGGKRLLVATAVAAVPPRSPDQADATLDSVLLLEASGKQYRKVGEIAGETAGDAIESHAFHDALDLDGDGEAELIFRLHQYEGSQYQIWNRSSGQWKPVYAGGYVGV</sequence>
<evidence type="ECO:0000313" key="3">
    <source>
        <dbReference type="Proteomes" id="UP000060787"/>
    </source>
</evidence>
<keyword evidence="3" id="KW-1185">Reference proteome</keyword>
<dbReference type="AlphaFoldDB" id="A0A0S2F7M1"/>
<evidence type="ECO:0000313" key="2">
    <source>
        <dbReference type="EMBL" id="ALN79524.1"/>
    </source>
</evidence>
<evidence type="ECO:0008006" key="4">
    <source>
        <dbReference type="Google" id="ProtNLM"/>
    </source>
</evidence>
<proteinExistence type="predicted"/>
<dbReference type="KEGG" id="lab:LA76x_1367"/>
<keyword evidence="1" id="KW-0732">Signal</keyword>
<dbReference type="RefSeq" id="WP_057917107.1">
    <property type="nucleotide sequence ID" value="NZ_CP011129.1"/>
</dbReference>
<evidence type="ECO:0000256" key="1">
    <source>
        <dbReference type="SAM" id="SignalP"/>
    </source>
</evidence>
<feature type="signal peptide" evidence="1">
    <location>
        <begin position="1"/>
        <end position="28"/>
    </location>
</feature>
<dbReference type="EMBL" id="CP011129">
    <property type="protein sequence ID" value="ALN79524.1"/>
    <property type="molecule type" value="Genomic_DNA"/>
</dbReference>
<accession>A0A0S2F7M1</accession>
<feature type="chain" id="PRO_5006596717" description="Bacterial SH3 domain protein" evidence="1">
    <location>
        <begin position="29"/>
        <end position="452"/>
    </location>
</feature>